<accession>A0A545T6T8</accession>
<dbReference type="OrthoDB" id="63332at2"/>
<feature type="domain" description="HTH tetR-type" evidence="3">
    <location>
        <begin position="12"/>
        <end position="72"/>
    </location>
</feature>
<dbReference type="InterPro" id="IPR050624">
    <property type="entry name" value="HTH-type_Tx_Regulator"/>
</dbReference>
<proteinExistence type="predicted"/>
<dbReference type="Proteomes" id="UP000317839">
    <property type="component" value="Unassembled WGS sequence"/>
</dbReference>
<dbReference type="Gene3D" id="1.10.357.10">
    <property type="entry name" value="Tetracycline Repressor, domain 2"/>
    <property type="match status" value="1"/>
</dbReference>
<dbReference type="SUPFAM" id="SSF46689">
    <property type="entry name" value="Homeodomain-like"/>
    <property type="match status" value="1"/>
</dbReference>
<reference evidence="4 5" key="1">
    <citation type="submission" date="2019-06" db="EMBL/GenBank/DDBJ databases">
        <title>Draft genome of Aliikangiella marina GYP-15.</title>
        <authorList>
            <person name="Wang G."/>
        </authorList>
    </citation>
    <scope>NUCLEOTIDE SEQUENCE [LARGE SCALE GENOMIC DNA]</scope>
    <source>
        <strain evidence="4 5">GYP-15</strain>
    </source>
</reference>
<dbReference type="PANTHER" id="PTHR43479:SF11">
    <property type="entry name" value="ACREF_ENVCD OPERON REPRESSOR-RELATED"/>
    <property type="match status" value="1"/>
</dbReference>
<dbReference type="Pfam" id="PF00440">
    <property type="entry name" value="TetR_N"/>
    <property type="match status" value="1"/>
</dbReference>
<evidence type="ECO:0000256" key="2">
    <source>
        <dbReference type="PROSITE-ProRule" id="PRU00335"/>
    </source>
</evidence>
<sequence length="250" mass="28260">MSPRTISETEFHAREQELLNVARSLVENECLTSLTIDKLVAASPYSKGTIYKHFISKEDMWMAICNMCVTEIHELFSRALSFKGSSRERVLAVFVSYLIWAKLHPAQLFAVLSAHSPSVASLCSDDRNTTHHQLESDLMGLMNQVIAEAIEAGDLVLPEGMCFEQITFAMWSASWGAMALIMSKGHSCELNQMVLERESFTNAKLILDGFQWKPMSQDWNYNESIKRIANELFQPEIEALEKAGNPFIFV</sequence>
<evidence type="ECO:0000313" key="5">
    <source>
        <dbReference type="Proteomes" id="UP000317839"/>
    </source>
</evidence>
<name>A0A545T6T8_9GAMM</name>
<protein>
    <submittedName>
        <fullName evidence="4">TetR/AcrR family transcriptional regulator</fullName>
    </submittedName>
</protein>
<comment type="caution">
    <text evidence="4">The sequence shown here is derived from an EMBL/GenBank/DDBJ whole genome shotgun (WGS) entry which is preliminary data.</text>
</comment>
<dbReference type="AlphaFoldDB" id="A0A545T6T8"/>
<evidence type="ECO:0000313" key="4">
    <source>
        <dbReference type="EMBL" id="TQV72939.1"/>
    </source>
</evidence>
<dbReference type="GO" id="GO:0003677">
    <property type="term" value="F:DNA binding"/>
    <property type="evidence" value="ECO:0007669"/>
    <property type="project" value="UniProtKB-UniRule"/>
</dbReference>
<dbReference type="PROSITE" id="PS50977">
    <property type="entry name" value="HTH_TETR_2"/>
    <property type="match status" value="1"/>
</dbReference>
<keyword evidence="1 2" id="KW-0238">DNA-binding</keyword>
<dbReference type="InterPro" id="IPR009057">
    <property type="entry name" value="Homeodomain-like_sf"/>
</dbReference>
<organism evidence="4 5">
    <name type="scientific">Aliikangiella marina</name>
    <dbReference type="NCBI Taxonomy" id="1712262"/>
    <lineage>
        <taxon>Bacteria</taxon>
        <taxon>Pseudomonadati</taxon>
        <taxon>Pseudomonadota</taxon>
        <taxon>Gammaproteobacteria</taxon>
        <taxon>Oceanospirillales</taxon>
        <taxon>Pleioneaceae</taxon>
        <taxon>Aliikangiella</taxon>
    </lineage>
</organism>
<keyword evidence="5" id="KW-1185">Reference proteome</keyword>
<evidence type="ECO:0000256" key="1">
    <source>
        <dbReference type="ARBA" id="ARBA00023125"/>
    </source>
</evidence>
<feature type="DNA-binding region" description="H-T-H motif" evidence="2">
    <location>
        <begin position="35"/>
        <end position="54"/>
    </location>
</feature>
<dbReference type="RefSeq" id="WP_142943078.1">
    <property type="nucleotide sequence ID" value="NZ_VIKR01000004.1"/>
</dbReference>
<dbReference type="InterPro" id="IPR001647">
    <property type="entry name" value="HTH_TetR"/>
</dbReference>
<dbReference type="PANTHER" id="PTHR43479">
    <property type="entry name" value="ACREF/ENVCD OPERON REPRESSOR-RELATED"/>
    <property type="match status" value="1"/>
</dbReference>
<evidence type="ECO:0000259" key="3">
    <source>
        <dbReference type="PROSITE" id="PS50977"/>
    </source>
</evidence>
<gene>
    <name evidence="4" type="ORF">FLL45_15860</name>
</gene>
<dbReference type="EMBL" id="VIKR01000004">
    <property type="protein sequence ID" value="TQV72939.1"/>
    <property type="molecule type" value="Genomic_DNA"/>
</dbReference>